<comment type="caution">
    <text evidence="2">The sequence shown here is derived from an EMBL/GenBank/DDBJ whole genome shotgun (WGS) entry which is preliminary data.</text>
</comment>
<keyword evidence="3" id="KW-1185">Reference proteome</keyword>
<keyword evidence="1" id="KW-0812">Transmembrane</keyword>
<keyword evidence="1" id="KW-0472">Membrane</keyword>
<dbReference type="EMBL" id="JAHRIP010005355">
    <property type="protein sequence ID" value="MEQ2281961.1"/>
    <property type="molecule type" value="Genomic_DNA"/>
</dbReference>
<feature type="transmembrane region" description="Helical" evidence="1">
    <location>
        <begin position="12"/>
        <end position="33"/>
    </location>
</feature>
<evidence type="ECO:0000313" key="3">
    <source>
        <dbReference type="Proteomes" id="UP001469553"/>
    </source>
</evidence>
<proteinExistence type="predicted"/>
<name>A0ABV0XKF7_9TELE</name>
<dbReference type="Proteomes" id="UP001469553">
    <property type="component" value="Unassembled WGS sequence"/>
</dbReference>
<accession>A0ABV0XKF7</accession>
<evidence type="ECO:0000313" key="2">
    <source>
        <dbReference type="EMBL" id="MEQ2281961.1"/>
    </source>
</evidence>
<sequence>MAACSAHILVNQVLFFSVSNIPGILALTFAVSLQQKRIYFVDAQTAFLLFVEDSSQESPHFFSCYKFSFITHRSITSLSTLQHFTEPLLQPGQKDTITNSTIPQFPANLIICGYTHLFCTTKKPSPLLLQCILNPFQF</sequence>
<organism evidence="2 3">
    <name type="scientific">Ameca splendens</name>
    <dbReference type="NCBI Taxonomy" id="208324"/>
    <lineage>
        <taxon>Eukaryota</taxon>
        <taxon>Metazoa</taxon>
        <taxon>Chordata</taxon>
        <taxon>Craniata</taxon>
        <taxon>Vertebrata</taxon>
        <taxon>Euteleostomi</taxon>
        <taxon>Actinopterygii</taxon>
        <taxon>Neopterygii</taxon>
        <taxon>Teleostei</taxon>
        <taxon>Neoteleostei</taxon>
        <taxon>Acanthomorphata</taxon>
        <taxon>Ovalentaria</taxon>
        <taxon>Atherinomorphae</taxon>
        <taxon>Cyprinodontiformes</taxon>
        <taxon>Goodeidae</taxon>
        <taxon>Ameca</taxon>
    </lineage>
</organism>
<gene>
    <name evidence="2" type="ORF">AMECASPLE_035617</name>
</gene>
<keyword evidence="1" id="KW-1133">Transmembrane helix</keyword>
<protein>
    <submittedName>
        <fullName evidence="2">Uncharacterized protein</fullName>
    </submittedName>
</protein>
<reference evidence="2 3" key="1">
    <citation type="submission" date="2021-06" db="EMBL/GenBank/DDBJ databases">
        <authorList>
            <person name="Palmer J.M."/>
        </authorList>
    </citation>
    <scope>NUCLEOTIDE SEQUENCE [LARGE SCALE GENOMIC DNA]</scope>
    <source>
        <strain evidence="2 3">AS_MEX2019</strain>
        <tissue evidence="2">Muscle</tissue>
    </source>
</reference>
<evidence type="ECO:0000256" key="1">
    <source>
        <dbReference type="SAM" id="Phobius"/>
    </source>
</evidence>